<accession>I2MX26</accession>
<dbReference type="RefSeq" id="WP_006349717.1">
    <property type="nucleotide sequence ID" value="NZ_CP029159.1"/>
</dbReference>
<protein>
    <submittedName>
        <fullName evidence="1">Uncharacterized protein</fullName>
    </submittedName>
</protein>
<name>I2MX26_STRT9</name>
<sequence>MTNSGRSPASRDLEFTLAQLRGDCVRMAPHWTVPATVADAPVSPSRIHGVVVPAASVRLVRGMTDS</sequence>
<organism evidence="1 2">
    <name type="scientific">Streptomyces tsukubensis (strain DSM 42081 / NBRC 108919 / NRRL 18488 / 9993)</name>
    <dbReference type="NCBI Taxonomy" id="1114943"/>
    <lineage>
        <taxon>Bacteria</taxon>
        <taxon>Bacillati</taxon>
        <taxon>Actinomycetota</taxon>
        <taxon>Actinomycetes</taxon>
        <taxon>Kitasatosporales</taxon>
        <taxon>Streptomycetaceae</taxon>
        <taxon>Streptomyces</taxon>
    </lineage>
</organism>
<evidence type="ECO:0000313" key="2">
    <source>
        <dbReference type="Proteomes" id="UP000005940"/>
    </source>
</evidence>
<proteinExistence type="predicted"/>
<dbReference type="AlphaFoldDB" id="I2MX26"/>
<keyword evidence="2" id="KW-1185">Reference proteome</keyword>
<dbReference type="Proteomes" id="UP000005940">
    <property type="component" value="Chromosome"/>
</dbReference>
<gene>
    <name evidence="1" type="ORF">STSU_026425</name>
</gene>
<reference evidence="1 2" key="1">
    <citation type="journal article" date="2012" name="J. Bacteriol.">
        <title>Draft genome of Streptomyces tsukubaensis NRRL 18488, the producer of the clinically important immunosuppressant tacrolimus (FK506).</title>
        <authorList>
            <person name="Barreiro C."/>
            <person name="Prieto C."/>
            <person name="Sola-Landa A."/>
            <person name="Solera E."/>
            <person name="Martinez-Castro M."/>
            <person name="Perez-Redondo R."/>
            <person name="Garcia-Estrada C."/>
            <person name="Aparicio J.F."/>
            <person name="Fernandez-Martinez L.T."/>
            <person name="Santos-Aberturas J."/>
            <person name="Salehi-Najafabadi Z."/>
            <person name="Rodriguez-Garcia A."/>
            <person name="Tauch A."/>
            <person name="Martin J.F."/>
        </authorList>
    </citation>
    <scope>NUCLEOTIDE SEQUENCE [LARGE SCALE GENOMIC DNA]</scope>
    <source>
        <strain evidence="2">DSM 42081 / NBRC 108919 / NRRL 18488 / 9993</strain>
    </source>
</reference>
<evidence type="ECO:0000313" key="1">
    <source>
        <dbReference type="EMBL" id="QKM70137.1"/>
    </source>
</evidence>
<dbReference type="EMBL" id="CP029159">
    <property type="protein sequence ID" value="QKM70137.1"/>
    <property type="molecule type" value="Genomic_DNA"/>
</dbReference>